<evidence type="ECO:0000313" key="1">
    <source>
        <dbReference type="EMBL" id="PNT71131.1"/>
    </source>
</evidence>
<evidence type="ECO:0000313" key="3">
    <source>
        <dbReference type="Proteomes" id="UP000008810"/>
    </source>
</evidence>
<dbReference type="InParanoid" id="A0A2K2DA16"/>
<name>A0A2K2DA16_BRADI</name>
<gene>
    <name evidence="1" type="ORF">BRADI_2g23588v3</name>
</gene>
<keyword evidence="3" id="KW-1185">Reference proteome</keyword>
<dbReference type="AlphaFoldDB" id="A0A2K2DA16"/>
<proteinExistence type="predicted"/>
<reference evidence="1 2" key="1">
    <citation type="journal article" date="2010" name="Nature">
        <title>Genome sequencing and analysis of the model grass Brachypodium distachyon.</title>
        <authorList>
            <consortium name="International Brachypodium Initiative"/>
        </authorList>
    </citation>
    <scope>NUCLEOTIDE SEQUENCE [LARGE SCALE GENOMIC DNA]</scope>
    <source>
        <strain evidence="1 2">Bd21</strain>
    </source>
</reference>
<dbReference type="EMBL" id="CM000881">
    <property type="protein sequence ID" value="PNT71131.1"/>
    <property type="molecule type" value="Genomic_DNA"/>
</dbReference>
<dbReference type="EnsemblPlants" id="PNT71131">
    <property type="protein sequence ID" value="PNT71131"/>
    <property type="gene ID" value="BRADI_2g23588v3"/>
</dbReference>
<sequence length="67" mass="7162">MDPDSLSCLSLDARTDGRTDRVAQRCGWTAAHLLAANRFLVAVQRLLRGRSTGAAVAPQQVRATVGL</sequence>
<evidence type="ECO:0000313" key="2">
    <source>
        <dbReference type="EnsemblPlants" id="PNT71131"/>
    </source>
</evidence>
<accession>A0A2K2DA16</accession>
<reference evidence="1" key="2">
    <citation type="submission" date="2017-06" db="EMBL/GenBank/DDBJ databases">
        <title>WGS assembly of Brachypodium distachyon.</title>
        <authorList>
            <consortium name="The International Brachypodium Initiative"/>
            <person name="Lucas S."/>
            <person name="Harmon-Smith M."/>
            <person name="Lail K."/>
            <person name="Tice H."/>
            <person name="Grimwood J."/>
            <person name="Bruce D."/>
            <person name="Barry K."/>
            <person name="Shu S."/>
            <person name="Lindquist E."/>
            <person name="Wang M."/>
            <person name="Pitluck S."/>
            <person name="Vogel J.P."/>
            <person name="Garvin D.F."/>
            <person name="Mockler T.C."/>
            <person name="Schmutz J."/>
            <person name="Rokhsar D."/>
            <person name="Bevan M.W."/>
        </authorList>
    </citation>
    <scope>NUCLEOTIDE SEQUENCE</scope>
    <source>
        <strain evidence="1">Bd21</strain>
    </source>
</reference>
<organism evidence="1">
    <name type="scientific">Brachypodium distachyon</name>
    <name type="common">Purple false brome</name>
    <name type="synonym">Trachynia distachya</name>
    <dbReference type="NCBI Taxonomy" id="15368"/>
    <lineage>
        <taxon>Eukaryota</taxon>
        <taxon>Viridiplantae</taxon>
        <taxon>Streptophyta</taxon>
        <taxon>Embryophyta</taxon>
        <taxon>Tracheophyta</taxon>
        <taxon>Spermatophyta</taxon>
        <taxon>Magnoliopsida</taxon>
        <taxon>Liliopsida</taxon>
        <taxon>Poales</taxon>
        <taxon>Poaceae</taxon>
        <taxon>BOP clade</taxon>
        <taxon>Pooideae</taxon>
        <taxon>Stipodae</taxon>
        <taxon>Brachypodieae</taxon>
        <taxon>Brachypodium</taxon>
    </lineage>
</organism>
<protein>
    <submittedName>
        <fullName evidence="1 2">Uncharacterized protein</fullName>
    </submittedName>
</protein>
<dbReference type="Gramene" id="PNT71131">
    <property type="protein sequence ID" value="PNT71131"/>
    <property type="gene ID" value="BRADI_2g23588v3"/>
</dbReference>
<reference evidence="2" key="3">
    <citation type="submission" date="2018-08" db="UniProtKB">
        <authorList>
            <consortium name="EnsemblPlants"/>
        </authorList>
    </citation>
    <scope>IDENTIFICATION</scope>
    <source>
        <strain evidence="2">cv. Bd21</strain>
    </source>
</reference>
<dbReference type="Proteomes" id="UP000008810">
    <property type="component" value="Chromosome 2"/>
</dbReference>